<dbReference type="AlphaFoldDB" id="A0A0S7WH99"/>
<dbReference type="PROSITE" id="PS50005">
    <property type="entry name" value="TPR"/>
    <property type="match status" value="4"/>
</dbReference>
<sequence>MNAFGESNAEIKARAIEEYQRILETQPEDPETLNLIGDIYRRMGDKPKSIEMFEKAVKLYAHQAYYDNAVAVCKKILRMEPERAELTMTLAELYAQQGLVAQAITLLVDYARTKKDEGDIEGMLEAYRKLISARPKDVGLRMKLADEYIGLGRLGDACTQLQEISVLYREDGKYEEVTHIEKLIREITAPGEEETEDYLEPARRAEESGAIDEAIGYYHKAANQFLRQATYNLAKDMYLKITDLKPQDLKAWQKLVETATILKDTEGIVQAYIGLAGALMEKKATASAVSVYNKILVLDPENEDAKNGLANLEIEKPAEVAVAAPGEEVEKPVFKVAEEVFPEQPIALDELIAEFKRGVEEHIGKEDYATHYDLGVSFKEMGRLEEAIGHFKKAAEGTREKLKAYELLGRCYIEKGDFETAIRCLKEGLSFDGFNDVEYLGLRYSLALAFEATGQVNEALNEYKVIYLKDPEYFDVPQRIRRLDSSARAVHEPQKERKDRRGDRISYI</sequence>
<proteinExistence type="predicted"/>
<protein>
    <recommendedName>
        <fullName evidence="7">Tetratricopeptide repeat protein</fullName>
    </recommendedName>
</protein>
<name>A0A0S7WH99_UNCT6</name>
<gene>
    <name evidence="5" type="ORF">AMJ40_05800</name>
</gene>
<feature type="repeat" description="TPR" evidence="3">
    <location>
        <begin position="30"/>
        <end position="63"/>
    </location>
</feature>
<keyword evidence="2 3" id="KW-0802">TPR repeat</keyword>
<accession>A0A0S7WH99</accession>
<feature type="repeat" description="TPR" evidence="3">
    <location>
        <begin position="368"/>
        <end position="401"/>
    </location>
</feature>
<evidence type="ECO:0008006" key="7">
    <source>
        <dbReference type="Google" id="ProtNLM"/>
    </source>
</evidence>
<dbReference type="Proteomes" id="UP000051124">
    <property type="component" value="Unassembled WGS sequence"/>
</dbReference>
<dbReference type="InterPro" id="IPR051012">
    <property type="entry name" value="CellSynth/LPSAsmb/PSIAsmb"/>
</dbReference>
<dbReference type="PANTHER" id="PTHR45586">
    <property type="entry name" value="TPR REPEAT-CONTAINING PROTEIN PA4667"/>
    <property type="match status" value="1"/>
</dbReference>
<comment type="caution">
    <text evidence="5">The sequence shown here is derived from an EMBL/GenBank/DDBJ whole genome shotgun (WGS) entry which is preliminary data.</text>
</comment>
<dbReference type="InterPro" id="IPR019734">
    <property type="entry name" value="TPR_rpt"/>
</dbReference>
<evidence type="ECO:0000313" key="6">
    <source>
        <dbReference type="Proteomes" id="UP000051124"/>
    </source>
</evidence>
<dbReference type="Gene3D" id="1.25.40.10">
    <property type="entry name" value="Tetratricopeptide repeat domain"/>
    <property type="match status" value="4"/>
</dbReference>
<dbReference type="SUPFAM" id="SSF48452">
    <property type="entry name" value="TPR-like"/>
    <property type="match status" value="2"/>
</dbReference>
<feature type="repeat" description="TPR" evidence="3">
    <location>
        <begin position="269"/>
        <end position="302"/>
    </location>
</feature>
<evidence type="ECO:0000256" key="4">
    <source>
        <dbReference type="SAM" id="MobiDB-lite"/>
    </source>
</evidence>
<dbReference type="PANTHER" id="PTHR45586:SF1">
    <property type="entry name" value="LIPOPOLYSACCHARIDE ASSEMBLY PROTEIN B"/>
    <property type="match status" value="1"/>
</dbReference>
<organism evidence="5 6">
    <name type="scientific">candidate division TA06 bacterium DG_26</name>
    <dbReference type="NCBI Taxonomy" id="1703771"/>
    <lineage>
        <taxon>Bacteria</taxon>
        <taxon>Bacteria division TA06</taxon>
    </lineage>
</organism>
<evidence type="ECO:0000313" key="5">
    <source>
        <dbReference type="EMBL" id="KPJ49305.1"/>
    </source>
</evidence>
<dbReference type="Pfam" id="PF14559">
    <property type="entry name" value="TPR_19"/>
    <property type="match status" value="2"/>
</dbReference>
<dbReference type="SMART" id="SM00028">
    <property type="entry name" value="TPR"/>
    <property type="match status" value="7"/>
</dbReference>
<evidence type="ECO:0000256" key="1">
    <source>
        <dbReference type="ARBA" id="ARBA00022737"/>
    </source>
</evidence>
<evidence type="ECO:0000256" key="2">
    <source>
        <dbReference type="ARBA" id="ARBA00022803"/>
    </source>
</evidence>
<reference evidence="5 6" key="1">
    <citation type="journal article" date="2015" name="Microbiome">
        <title>Genomic resolution of linkages in carbon, nitrogen, and sulfur cycling among widespread estuary sediment bacteria.</title>
        <authorList>
            <person name="Baker B.J."/>
            <person name="Lazar C.S."/>
            <person name="Teske A.P."/>
            <person name="Dick G.J."/>
        </authorList>
    </citation>
    <scope>NUCLEOTIDE SEQUENCE [LARGE SCALE GENOMIC DNA]</scope>
    <source>
        <strain evidence="5">DG_26</strain>
    </source>
</reference>
<dbReference type="EMBL" id="LIZT01000064">
    <property type="protein sequence ID" value="KPJ49305.1"/>
    <property type="molecule type" value="Genomic_DNA"/>
</dbReference>
<feature type="repeat" description="TPR" evidence="3">
    <location>
        <begin position="402"/>
        <end position="435"/>
    </location>
</feature>
<feature type="region of interest" description="Disordered" evidence="4">
    <location>
        <begin position="487"/>
        <end position="508"/>
    </location>
</feature>
<keyword evidence="1" id="KW-0677">Repeat</keyword>
<dbReference type="InterPro" id="IPR011990">
    <property type="entry name" value="TPR-like_helical_dom_sf"/>
</dbReference>
<dbReference type="Pfam" id="PF13181">
    <property type="entry name" value="TPR_8"/>
    <property type="match status" value="1"/>
</dbReference>
<evidence type="ECO:0000256" key="3">
    <source>
        <dbReference type="PROSITE-ProRule" id="PRU00339"/>
    </source>
</evidence>